<organism evidence="1 2">
    <name type="scientific">Candidatus Enterococcus willemsii</name>
    <dbReference type="NCBI Taxonomy" id="1857215"/>
    <lineage>
        <taxon>Bacteria</taxon>
        <taxon>Bacillati</taxon>
        <taxon>Bacillota</taxon>
        <taxon>Bacilli</taxon>
        <taxon>Lactobacillales</taxon>
        <taxon>Enterococcaceae</taxon>
        <taxon>Enterococcus</taxon>
    </lineage>
</organism>
<protein>
    <submittedName>
        <fullName evidence="1">Peptide ABC transporter substrate-binding protein</fullName>
    </submittedName>
</protein>
<proteinExistence type="predicted"/>
<dbReference type="Proteomes" id="UP000782705">
    <property type="component" value="Unassembled WGS sequence"/>
</dbReference>
<name>A0ABQ6YW11_9ENTE</name>
<evidence type="ECO:0000313" key="1">
    <source>
        <dbReference type="EMBL" id="KAF1301511.1"/>
    </source>
</evidence>
<dbReference type="InterPro" id="IPR047776">
    <property type="entry name" value="ABC_SBP_TrpX-like"/>
</dbReference>
<comment type="caution">
    <text evidence="1">The sequence shown here is derived from an EMBL/GenBank/DDBJ whole genome shotgun (WGS) entry which is preliminary data.</text>
</comment>
<dbReference type="Gene3D" id="3.40.50.2300">
    <property type="match status" value="2"/>
</dbReference>
<dbReference type="PANTHER" id="PTHR35271:SF1">
    <property type="entry name" value="ABC TRANSPORTER, SUBSTRATE-BINDING LIPOPROTEIN"/>
    <property type="match status" value="1"/>
</dbReference>
<dbReference type="SUPFAM" id="SSF53822">
    <property type="entry name" value="Periplasmic binding protein-like I"/>
    <property type="match status" value="1"/>
</dbReference>
<dbReference type="PANTHER" id="PTHR35271">
    <property type="entry name" value="ABC TRANSPORTER, SUBSTRATE-BINDING LIPOPROTEIN-RELATED"/>
    <property type="match status" value="1"/>
</dbReference>
<dbReference type="InterPro" id="IPR007487">
    <property type="entry name" value="ABC_transpt-TYRBP-like"/>
</dbReference>
<dbReference type="InterPro" id="IPR028082">
    <property type="entry name" value="Peripla_BP_I"/>
</dbReference>
<dbReference type="RefSeq" id="WP_161903294.1">
    <property type="nucleotide sequence ID" value="NZ_MAEL01000057.1"/>
</dbReference>
<evidence type="ECO:0000313" key="2">
    <source>
        <dbReference type="Proteomes" id="UP000782705"/>
    </source>
</evidence>
<gene>
    <name evidence="1" type="ORF">BAU17_06210</name>
</gene>
<dbReference type="NCBIfam" id="NF041285">
    <property type="entry name" value="ABC_SBP_TrpX"/>
    <property type="match status" value="1"/>
</dbReference>
<keyword evidence="2" id="KW-1185">Reference proteome</keyword>
<accession>A0ABQ6YW11</accession>
<dbReference type="Pfam" id="PF04392">
    <property type="entry name" value="ABC_sub_bind"/>
    <property type="match status" value="1"/>
</dbReference>
<dbReference type="EMBL" id="MAEL01000057">
    <property type="protein sequence ID" value="KAF1301511.1"/>
    <property type="molecule type" value="Genomic_DNA"/>
</dbReference>
<dbReference type="CDD" id="cd06325">
    <property type="entry name" value="PBP1_ABC_unchar_transporter"/>
    <property type="match status" value="1"/>
</dbReference>
<reference evidence="1 2" key="1">
    <citation type="submission" date="2016-06" db="EMBL/GenBank/DDBJ databases">
        <title>Four novel species of enterococci isolated from chicken manure.</title>
        <authorList>
            <person name="Van Tyne D."/>
        </authorList>
    </citation>
    <scope>NUCLEOTIDE SEQUENCE [LARGE SCALE GENOMIC DNA]</scope>
    <source>
        <strain evidence="1 2">CU12B</strain>
    </source>
</reference>
<sequence length="340" mass="36135">MKNKGLMATVALIFIVLIGVFAYQAGKSSNQTQSDKKVVEEVKTVGILQFVSHPALDAIREGIEDALKEAGYEEGKNLKIEFQNGQADQSKLATMSEQLVNKDSDILVGIATPAAQALANTTKELPIVLGAVTDPVGANLVADVNEPGGNITGVSDKAPADEQIKLGTELLPDAKTVGILYSSTEDNSKYQVEEATKAAEKLGLEVKTYPIPSTNEITQTVQVMSDLVDFIYIPLDNTIANAMPTVVGEANKKKVPIITSVDTMVEQGGLGTIGIDQYTIGKETGKMVADILNGANPAATPIYTFKEGEIILNKKQADFLGIDIPEEMLKQAKIVGGDAE</sequence>